<dbReference type="Gene3D" id="3.40.250.10">
    <property type="entry name" value="Rhodanese-like domain"/>
    <property type="match status" value="1"/>
</dbReference>
<reference evidence="3" key="1">
    <citation type="submission" date="2011-12" db="EMBL/GenBank/DDBJ databases">
        <title>The complete genome of chromosome of Sulfobacillus acidophilus DSM 10332.</title>
        <authorList>
            <person name="Lucas S."/>
            <person name="Han J."/>
            <person name="Lapidus A."/>
            <person name="Bruce D."/>
            <person name="Goodwin L."/>
            <person name="Pitluck S."/>
            <person name="Peters L."/>
            <person name="Kyrpides N."/>
            <person name="Mavromatis K."/>
            <person name="Ivanova N."/>
            <person name="Mikhailova N."/>
            <person name="Chertkov O."/>
            <person name="Saunders E."/>
            <person name="Detter J.C."/>
            <person name="Tapia R."/>
            <person name="Han C."/>
            <person name="Land M."/>
            <person name="Hauser L."/>
            <person name="Markowitz V."/>
            <person name="Cheng J.-F."/>
            <person name="Hugenholtz P."/>
            <person name="Woyke T."/>
            <person name="Wu D."/>
            <person name="Pukall R."/>
            <person name="Gehrich-Schroeter G."/>
            <person name="Schneider S."/>
            <person name="Klenk H.-P."/>
            <person name="Eisen J.A."/>
        </authorList>
    </citation>
    <scope>NUCLEOTIDE SEQUENCE [LARGE SCALE GENOMIC DNA]</scope>
    <source>
        <strain evidence="3">ATCC 700253 / DSM 10332 / NAL</strain>
    </source>
</reference>
<evidence type="ECO:0000259" key="1">
    <source>
        <dbReference type="PROSITE" id="PS50206"/>
    </source>
</evidence>
<dbReference type="KEGG" id="sap:Sulac_2624"/>
<gene>
    <name evidence="2" type="ordered locus">Sulac_2624</name>
</gene>
<dbReference type="PROSITE" id="PS50206">
    <property type="entry name" value="RHODANESE_3"/>
    <property type="match status" value="1"/>
</dbReference>
<reference evidence="2 3" key="2">
    <citation type="journal article" date="2012" name="Stand. Genomic Sci.">
        <title>Complete genome sequence of the moderately thermophilic mineral-sulfide-oxidizing firmicute Sulfobacillus acidophilus type strain (NAL(T)).</title>
        <authorList>
            <person name="Anderson I."/>
            <person name="Chertkov O."/>
            <person name="Chen A."/>
            <person name="Saunders E."/>
            <person name="Lapidus A."/>
            <person name="Nolan M."/>
            <person name="Lucas S."/>
            <person name="Hammon N."/>
            <person name="Deshpande S."/>
            <person name="Cheng J.F."/>
            <person name="Han C."/>
            <person name="Tapia R."/>
            <person name="Goodwin L.A."/>
            <person name="Pitluck S."/>
            <person name="Liolios K."/>
            <person name="Pagani I."/>
            <person name="Ivanova N."/>
            <person name="Mikhailova N."/>
            <person name="Pati A."/>
            <person name="Palaniappan K."/>
            <person name="Land M."/>
            <person name="Pan C."/>
            <person name="Rohde M."/>
            <person name="Pukall R."/>
            <person name="Goker M."/>
            <person name="Detter J.C."/>
            <person name="Woyke T."/>
            <person name="Bristow J."/>
            <person name="Eisen J.A."/>
            <person name="Markowitz V."/>
            <person name="Hugenholtz P."/>
            <person name="Kyrpides N.C."/>
            <person name="Klenk H.P."/>
            <person name="Mavromatis K."/>
        </authorList>
    </citation>
    <scope>NUCLEOTIDE SEQUENCE [LARGE SCALE GENOMIC DNA]</scope>
    <source>
        <strain evidence="3">ATCC 700253 / DSM 10332 / NAL</strain>
    </source>
</reference>
<dbReference type="AlphaFoldDB" id="G8TX84"/>
<evidence type="ECO:0000313" key="3">
    <source>
        <dbReference type="Proteomes" id="UP000005439"/>
    </source>
</evidence>
<dbReference type="InterPro" id="IPR001763">
    <property type="entry name" value="Rhodanese-like_dom"/>
</dbReference>
<keyword evidence="3" id="KW-1185">Reference proteome</keyword>
<dbReference type="InterPro" id="IPR036873">
    <property type="entry name" value="Rhodanese-like_dom_sf"/>
</dbReference>
<organism evidence="2 3">
    <name type="scientific">Sulfobacillus acidophilus (strain ATCC 700253 / DSM 10332 / NAL)</name>
    <dbReference type="NCBI Taxonomy" id="679936"/>
    <lineage>
        <taxon>Bacteria</taxon>
        <taxon>Bacillati</taxon>
        <taxon>Bacillota</taxon>
        <taxon>Clostridia</taxon>
        <taxon>Eubacteriales</taxon>
        <taxon>Clostridiales Family XVII. Incertae Sedis</taxon>
        <taxon>Sulfobacillus</taxon>
    </lineage>
</organism>
<dbReference type="STRING" id="679936.Sulac_2624"/>
<name>G8TX84_SULAD</name>
<evidence type="ECO:0000313" key="2">
    <source>
        <dbReference type="EMBL" id="AEW06086.1"/>
    </source>
</evidence>
<dbReference type="Proteomes" id="UP000005439">
    <property type="component" value="Chromosome"/>
</dbReference>
<dbReference type="CDD" id="cd00158">
    <property type="entry name" value="RHOD"/>
    <property type="match status" value="1"/>
</dbReference>
<dbReference type="HOGENOM" id="CLU_1634514_0_0_9"/>
<dbReference type="PATRIC" id="fig|679936.5.peg.2715"/>
<sequence length="162" mass="18254">MNEIRLGPPLGDQIMAMAERYRQSPEDQLNLAVKAFLTLSRLGSPAVTGLLPGDFRHMLRSGWQPTIIDVDDREEYHRMRLIPSANIPLLELWAREDEIPQSDNLVFVCQAGIRSRIAAGQWTARHETPAFFLEGGLVLWARLGLPWEIDESFPSSVSAEDS</sequence>
<accession>G8TX84</accession>
<protein>
    <submittedName>
        <fullName evidence="2">Rhodanese-like protein</fullName>
    </submittedName>
</protein>
<dbReference type="SMART" id="SM00450">
    <property type="entry name" value="RHOD"/>
    <property type="match status" value="1"/>
</dbReference>
<dbReference type="Pfam" id="PF00581">
    <property type="entry name" value="Rhodanese"/>
    <property type="match status" value="1"/>
</dbReference>
<proteinExistence type="predicted"/>
<feature type="domain" description="Rhodanese" evidence="1">
    <location>
        <begin position="64"/>
        <end position="149"/>
    </location>
</feature>
<dbReference type="EMBL" id="CP003179">
    <property type="protein sequence ID" value="AEW06086.1"/>
    <property type="molecule type" value="Genomic_DNA"/>
</dbReference>
<dbReference type="SUPFAM" id="SSF52821">
    <property type="entry name" value="Rhodanese/Cell cycle control phosphatase"/>
    <property type="match status" value="1"/>
</dbReference>